<feature type="region of interest" description="Disordered" evidence="1">
    <location>
        <begin position="315"/>
        <end position="407"/>
    </location>
</feature>
<feature type="compositionally biased region" description="Polar residues" evidence="1">
    <location>
        <begin position="794"/>
        <end position="812"/>
    </location>
</feature>
<feature type="compositionally biased region" description="Polar residues" evidence="1">
    <location>
        <begin position="252"/>
        <end position="273"/>
    </location>
</feature>
<feature type="compositionally biased region" description="Polar residues" evidence="1">
    <location>
        <begin position="159"/>
        <end position="174"/>
    </location>
</feature>
<dbReference type="AlphaFoldDB" id="A0A0S4J7L4"/>
<evidence type="ECO:0000256" key="1">
    <source>
        <dbReference type="SAM" id="MobiDB-lite"/>
    </source>
</evidence>
<keyword evidence="3" id="KW-1185">Reference proteome</keyword>
<accession>A0A0S4J7L4</accession>
<gene>
    <name evidence="2" type="ORF">BSAL_91490</name>
</gene>
<feature type="region of interest" description="Disordered" evidence="1">
    <location>
        <begin position="794"/>
        <end position="907"/>
    </location>
</feature>
<dbReference type="VEuPathDB" id="TriTrypDB:BSAL_91490"/>
<feature type="compositionally biased region" description="Polar residues" evidence="1">
    <location>
        <begin position="827"/>
        <end position="849"/>
    </location>
</feature>
<evidence type="ECO:0000313" key="3">
    <source>
        <dbReference type="Proteomes" id="UP000051952"/>
    </source>
</evidence>
<feature type="compositionally biased region" description="Low complexity" evidence="1">
    <location>
        <begin position="18"/>
        <end position="32"/>
    </location>
</feature>
<feature type="region of interest" description="Disordered" evidence="1">
    <location>
        <begin position="1"/>
        <end position="222"/>
    </location>
</feature>
<dbReference type="OMA" id="ILCPQQY"/>
<dbReference type="Proteomes" id="UP000051952">
    <property type="component" value="Unassembled WGS sequence"/>
</dbReference>
<dbReference type="EMBL" id="CYKH01001233">
    <property type="protein sequence ID" value="CUG86052.1"/>
    <property type="molecule type" value="Genomic_DNA"/>
</dbReference>
<dbReference type="OrthoDB" id="250704at2759"/>
<feature type="region of interest" description="Disordered" evidence="1">
    <location>
        <begin position="250"/>
        <end position="282"/>
    </location>
</feature>
<sequence length="1049" mass="110445">MPSFFSKLFSPKKDKSGAAAAVPPVDTAAADTTGRVSPQPPAERSASAQPAERSASGQPNAAGEAPRSASQQHNAEVPRSASARSASPAPVPAHGSFVREDSATSHVSGPPPPPGTKILVPAPRGGMKIVVPPPRTGPTGFHPPPGAGMPPAHPPPPSTTASVAGLTAQQSQAASPPPELNETVAGLPPPVSTPVQQVEITPREESHIAASPIDVSDSDSDDIMFAEEGGEDIAEFGQTTNSVVPQLEMPTWGSQKSTPQDTPQDVHQLQLQAAASMPREASQASLSGAAAAAAPALVLLKSQFVTAADVAALRASSNSTSQNGSPLVPSVYNTSMSAQPLPAATGSTRREASEAQQPSQPRAQSKAAAQEAVASSLTSRLERPAPQKQPHRVAAQAARKDTAETTTTFTATSTTSVDKQRVADLFFSILCPQQYFGKVLRVRDIRSVSNGSKRAASPHKTQRTITVATKNGRHDLFYPLVRLDQNDISGVTGSGSSIDDEEQRTAITLFQAAPGNMGFAEDIAAAEELLRASPDMYSSCYVLSHSGIVLRDIPVQATPVASLNLCWAPFYSEAANGMCSLHSVPYELFDMTTRELLCALCLAKAPQERRGANVTVLSELMSEPVARRVYHTLNAKVHDSNRMIHKLVSSHQKVVDNASRQCSSIDRQFDMLAAALEAKRAELKEQAREDALSSAGNIAKDILSADEHVHIMRSASDHIQKTDTLKPLQLGTIANAMAVAEQIDVSNRSRDGGYLGNAAAAAASVAGNVTINLEHAMHAMQRITIDSSNTPLLTSASTSSGNLLTGRASSPNRGPRQPYGGAVTPGRPSSTVRVVSPHRSTQPTTTPRRNMSPVRGASKLTSQPTQVVSVASSPSRYTTPVSARRLSGTGFKDGSNSARRNSNPASPLLTGIDASNVFSTPIHQLLTHEGAAVSWTLRIQDPGDWVGVGVGVGAIGAVWRNVTRPGEAASDLSHLWIVPSRAPRVLVLRVTMTNGIARLTVHDKSGKQLDDGRIAHWHALRSCFPQVTFGGRVGSVALLREPTRVVSVY</sequence>
<feature type="compositionally biased region" description="Polar residues" evidence="1">
    <location>
        <begin position="859"/>
        <end position="881"/>
    </location>
</feature>
<feature type="compositionally biased region" description="Polar residues" evidence="1">
    <location>
        <begin position="315"/>
        <end position="338"/>
    </location>
</feature>
<feature type="compositionally biased region" description="Low complexity" evidence="1">
    <location>
        <begin position="363"/>
        <end position="376"/>
    </location>
</feature>
<organism evidence="2 3">
    <name type="scientific">Bodo saltans</name>
    <name type="common">Flagellated protozoan</name>
    <dbReference type="NCBI Taxonomy" id="75058"/>
    <lineage>
        <taxon>Eukaryota</taxon>
        <taxon>Discoba</taxon>
        <taxon>Euglenozoa</taxon>
        <taxon>Kinetoplastea</taxon>
        <taxon>Metakinetoplastina</taxon>
        <taxon>Eubodonida</taxon>
        <taxon>Bodonidae</taxon>
        <taxon>Bodo</taxon>
    </lineage>
</organism>
<protein>
    <submittedName>
        <fullName evidence="2">Uncharacterized protein</fullName>
    </submittedName>
</protein>
<feature type="compositionally biased region" description="Low complexity" evidence="1">
    <location>
        <begin position="895"/>
        <end position="907"/>
    </location>
</feature>
<reference evidence="3" key="1">
    <citation type="submission" date="2015-09" db="EMBL/GenBank/DDBJ databases">
        <authorList>
            <consortium name="Pathogen Informatics"/>
        </authorList>
    </citation>
    <scope>NUCLEOTIDE SEQUENCE [LARGE SCALE GENOMIC DNA]</scope>
    <source>
        <strain evidence="3">Lake Konstanz</strain>
    </source>
</reference>
<feature type="compositionally biased region" description="Pro residues" evidence="1">
    <location>
        <begin position="131"/>
        <end position="158"/>
    </location>
</feature>
<name>A0A0S4J7L4_BODSA</name>
<proteinExistence type="predicted"/>
<evidence type="ECO:0000313" key="2">
    <source>
        <dbReference type="EMBL" id="CUG86052.1"/>
    </source>
</evidence>
<feature type="compositionally biased region" description="Low complexity" evidence="1">
    <location>
        <begin position="77"/>
        <end position="88"/>
    </location>
</feature>